<proteinExistence type="inferred from homology"/>
<comment type="similarity">
    <text evidence="1">Belongs to the peptidase S9A family.</text>
</comment>
<organism evidence="7 8">
    <name type="scientific">Pseudoscardovia radai</name>
    <dbReference type="NCBI Taxonomy" id="987066"/>
    <lineage>
        <taxon>Bacteria</taxon>
        <taxon>Bacillati</taxon>
        <taxon>Actinomycetota</taxon>
        <taxon>Actinomycetes</taxon>
        <taxon>Bifidobacteriales</taxon>
        <taxon>Bifidobacteriaceae</taxon>
        <taxon>Pseudoscardovia</taxon>
    </lineage>
</organism>
<keyword evidence="3" id="KW-0378">Hydrolase</keyword>
<dbReference type="RefSeq" id="WP_245834873.1">
    <property type="nucleotide sequence ID" value="NZ_MWWR01000005.1"/>
</dbReference>
<dbReference type="Proteomes" id="UP000216725">
    <property type="component" value="Unassembled WGS sequence"/>
</dbReference>
<dbReference type="SUPFAM" id="SSF53474">
    <property type="entry name" value="alpha/beta-Hydrolases"/>
    <property type="match status" value="1"/>
</dbReference>
<dbReference type="PANTHER" id="PTHR11757:SF19">
    <property type="entry name" value="PROLYL ENDOPEPTIDASE-LIKE"/>
    <property type="match status" value="1"/>
</dbReference>
<feature type="domain" description="Peptidase S9 prolyl oligopeptidase catalytic" evidence="5">
    <location>
        <begin position="652"/>
        <end position="875"/>
    </location>
</feature>
<evidence type="ECO:0000256" key="2">
    <source>
        <dbReference type="ARBA" id="ARBA00022670"/>
    </source>
</evidence>
<dbReference type="GO" id="GO:0004252">
    <property type="term" value="F:serine-type endopeptidase activity"/>
    <property type="evidence" value="ECO:0007669"/>
    <property type="project" value="InterPro"/>
</dbReference>
<evidence type="ECO:0000256" key="4">
    <source>
        <dbReference type="ARBA" id="ARBA00022825"/>
    </source>
</evidence>
<protein>
    <submittedName>
        <fullName evidence="7">Peptidase S9</fullName>
    </submittedName>
</protein>
<comment type="caution">
    <text evidence="7">The sequence shown here is derived from an EMBL/GenBank/DDBJ whole genome shotgun (WGS) entry which is preliminary data.</text>
</comment>
<dbReference type="AlphaFoldDB" id="A0A261EZ95"/>
<evidence type="ECO:0000259" key="6">
    <source>
        <dbReference type="Pfam" id="PF02897"/>
    </source>
</evidence>
<dbReference type="InterPro" id="IPR001375">
    <property type="entry name" value="Peptidase_S9_cat"/>
</dbReference>
<dbReference type="InterPro" id="IPR002470">
    <property type="entry name" value="Peptidase_S9A"/>
</dbReference>
<keyword evidence="4" id="KW-0720">Serine protease</keyword>
<dbReference type="InterPro" id="IPR029058">
    <property type="entry name" value="AB_hydrolase_fold"/>
</dbReference>
<dbReference type="Gene3D" id="2.130.10.120">
    <property type="entry name" value="Prolyl oligopeptidase, N-terminal domain"/>
    <property type="match status" value="1"/>
</dbReference>
<dbReference type="Pfam" id="PF00326">
    <property type="entry name" value="Peptidase_S9"/>
    <property type="match status" value="1"/>
</dbReference>
<reference evidence="7 8" key="1">
    <citation type="journal article" date="2017" name="BMC Genomics">
        <title>Comparative genomic and phylogenomic analyses of the Bifidobacteriaceae family.</title>
        <authorList>
            <person name="Lugli G.A."/>
            <person name="Milani C."/>
            <person name="Turroni F."/>
            <person name="Duranti S."/>
            <person name="Mancabelli L."/>
            <person name="Mangifesta M."/>
            <person name="Ferrario C."/>
            <person name="Modesto M."/>
            <person name="Mattarelli P."/>
            <person name="Jiri K."/>
            <person name="van Sinderen D."/>
            <person name="Ventura M."/>
        </authorList>
    </citation>
    <scope>NUCLEOTIDE SEQUENCE [LARGE SCALE GENOMIC DNA]</scope>
    <source>
        <strain evidence="7 8">DSM 24742</strain>
    </source>
</reference>
<evidence type="ECO:0000313" key="8">
    <source>
        <dbReference type="Proteomes" id="UP000216725"/>
    </source>
</evidence>
<feature type="domain" description="Peptidase S9A N-terminal" evidence="6">
    <location>
        <begin position="57"/>
        <end position="339"/>
    </location>
</feature>
<dbReference type="PANTHER" id="PTHR11757">
    <property type="entry name" value="PROTEASE FAMILY S9A OLIGOPEPTIDASE"/>
    <property type="match status" value="1"/>
</dbReference>
<dbReference type="GO" id="GO:0006508">
    <property type="term" value="P:proteolysis"/>
    <property type="evidence" value="ECO:0007669"/>
    <property type="project" value="UniProtKB-KW"/>
</dbReference>
<evidence type="ECO:0000256" key="1">
    <source>
        <dbReference type="ARBA" id="ARBA00005228"/>
    </source>
</evidence>
<dbReference type="InterPro" id="IPR023302">
    <property type="entry name" value="Pept_S9A_N"/>
</dbReference>
<name>A0A261EZ95_9BIFI</name>
<dbReference type="Gene3D" id="3.40.50.1820">
    <property type="entry name" value="alpha/beta hydrolase"/>
    <property type="match status" value="1"/>
</dbReference>
<keyword evidence="2" id="KW-0645">Protease</keyword>
<dbReference type="Pfam" id="PF02897">
    <property type="entry name" value="Peptidase_S9_N"/>
    <property type="match status" value="1"/>
</dbReference>
<accession>A0A261EZ95</accession>
<dbReference type="InterPro" id="IPR051543">
    <property type="entry name" value="Serine_Peptidase_S9A"/>
</dbReference>
<evidence type="ECO:0000259" key="5">
    <source>
        <dbReference type="Pfam" id="PF00326"/>
    </source>
</evidence>
<keyword evidence="8" id="KW-1185">Reference proteome</keyword>
<evidence type="ECO:0000313" key="7">
    <source>
        <dbReference type="EMBL" id="OZG52190.1"/>
    </source>
</evidence>
<dbReference type="EMBL" id="MWWR01000005">
    <property type="protein sequence ID" value="OZG52190.1"/>
    <property type="molecule type" value="Genomic_DNA"/>
</dbReference>
<evidence type="ECO:0000256" key="3">
    <source>
        <dbReference type="ARBA" id="ARBA00022801"/>
    </source>
</evidence>
<dbReference type="SUPFAM" id="SSF50993">
    <property type="entry name" value="Peptidase/esterase 'gauge' domain"/>
    <property type="match status" value="1"/>
</dbReference>
<sequence>MVDDGTMDGAAKEAAANVVGGARDAGAAQAAQAAQGARGANDTEGARLDCLTAAGYPPARRIVHRREAHGDVFTDPYEWMREKTSPDVTSYVAAQNALFGERMKPHAAFAATLLDELRGRVHETDMSVPVRIHGYWYFGRTHKGQEYGVTCRTPVLDAQDWNPPTVDPESPLPGEEIVFDSNKEAEGHDFFRLGVMDLSRDGRWLLYGTDTHGDERYDLRIRDLSTGRDLPEHIDQVAAGGLITPDGKWVFYTKVDDAWRPYSVWRHRVGTPASEDREAWHEDDERFWVGVGMSFDETRLVIETDSKTTTEVLLLPASDPTGEFKPFIPRTEGVEYDVSFASFEGAGEGGSDIPIALVIHNVTNPNFEIDVIDLRSHKPPYTLGEGQVVAVGSAAGCEKSSPDQRALPADTPCDDPRNPAILQGLRGLRVDGIAAYRDYVALDYRASSLTHIAIMPKAEAARAFLEGRPWPFREITANRPDLLVSIGFSGNSSYEAPTARYSFNSFTQPTELRQLNMRTGEDTLLRRRDVPHYDASAYRERRLWVRVRDGVRVPVSLVWKAGLVPALDAAGGLGLVDTVIDAPDVASMIAANRAARDGARDGNAGAADAAVDAAADAAARSADAWLSQDHLDAAPLFITGYGAYGISSDPGFSVSRPSMLDRGVVYALAHVRGGGEMGRAWYEQGRRTNKANTFTDFIDVTAALQAQGWVARSRTVACGGSAGGLLMGAIATMAPYLYAGIEADVPFVDALTSMLDPDLPLTVTEWDEWGDPLHDRRVYEYMKSYSPYENTMDAAARDAAYGTSHMPHIFITTSMNDTRVLYVEPLKWLARLQEAGAGADAIARIEIDAGHGGGSGRYHQWQEVSEENAWTLVTMGLTR</sequence>
<gene>
    <name evidence="7" type="ORF">PSRA_0740</name>
</gene>
<dbReference type="PRINTS" id="PR00862">
    <property type="entry name" value="PROLIGOPTASE"/>
</dbReference>